<dbReference type="Proteomes" id="UP000661435">
    <property type="component" value="Unassembled WGS sequence"/>
</dbReference>
<evidence type="ECO:0000313" key="2">
    <source>
        <dbReference type="Proteomes" id="UP000661435"/>
    </source>
</evidence>
<protein>
    <submittedName>
        <fullName evidence="1">Uncharacterized protein</fullName>
    </submittedName>
</protein>
<proteinExistence type="predicted"/>
<organism evidence="1 2">
    <name type="scientific">Lawsonibacter hominis</name>
    <dbReference type="NCBI Taxonomy" id="2763053"/>
    <lineage>
        <taxon>Bacteria</taxon>
        <taxon>Bacillati</taxon>
        <taxon>Bacillota</taxon>
        <taxon>Clostridia</taxon>
        <taxon>Eubacteriales</taxon>
        <taxon>Oscillospiraceae</taxon>
        <taxon>Lawsonibacter</taxon>
    </lineage>
</organism>
<comment type="caution">
    <text evidence="1">The sequence shown here is derived from an EMBL/GenBank/DDBJ whole genome shotgun (WGS) entry which is preliminary data.</text>
</comment>
<gene>
    <name evidence="1" type="ORF">H8S57_15660</name>
</gene>
<sequence>MEPTYSDIYMLLQREPVAKQYFDTLPDYVREQIRTRPNGVNSFASLKDYAENLTRGDG</sequence>
<keyword evidence="2" id="KW-1185">Reference proteome</keyword>
<evidence type="ECO:0000313" key="1">
    <source>
        <dbReference type="EMBL" id="MBC5735146.1"/>
    </source>
</evidence>
<dbReference type="EMBL" id="JACOPP010000039">
    <property type="protein sequence ID" value="MBC5735146.1"/>
    <property type="molecule type" value="Genomic_DNA"/>
</dbReference>
<dbReference type="AlphaFoldDB" id="A0A8J6J974"/>
<reference evidence="1" key="1">
    <citation type="submission" date="2020-08" db="EMBL/GenBank/DDBJ databases">
        <title>Genome public.</title>
        <authorList>
            <person name="Liu C."/>
            <person name="Sun Q."/>
        </authorList>
    </citation>
    <scope>NUCLEOTIDE SEQUENCE</scope>
    <source>
        <strain evidence="1">NSJ-51</strain>
    </source>
</reference>
<name>A0A8J6J974_9FIRM</name>
<accession>A0A8J6J974</accession>
<dbReference type="RefSeq" id="WP_186908934.1">
    <property type="nucleotide sequence ID" value="NZ_JACOPP010000039.1"/>
</dbReference>